<evidence type="ECO:0000256" key="1">
    <source>
        <dbReference type="ARBA" id="ARBA00038248"/>
    </source>
</evidence>
<comment type="similarity">
    <text evidence="1">Belongs to the UPF0332 family.</text>
</comment>
<reference evidence="4" key="1">
    <citation type="submission" date="2022-08" db="EMBL/GenBank/DDBJ databases">
        <title>Genomic Encyclopedia of Type Strains, Phase V (KMG-V): Genome sequencing to study the core and pangenomes of soil and plant-associated prokaryotes.</title>
        <authorList>
            <person name="Whitman W."/>
        </authorList>
    </citation>
    <scope>NUCLEOTIDE SEQUENCE</scope>
    <source>
        <strain evidence="4">SP3049</strain>
    </source>
</reference>
<dbReference type="Proteomes" id="UP001155057">
    <property type="component" value="Unassembled WGS sequence"/>
</dbReference>
<dbReference type="EMBL" id="JANUAE010000012">
    <property type="protein sequence ID" value="MCS3711246.1"/>
    <property type="molecule type" value="Genomic_DNA"/>
</dbReference>
<dbReference type="InterPro" id="IPR052226">
    <property type="entry name" value="UPF0332_toxin"/>
</dbReference>
<dbReference type="InterPro" id="IPR007842">
    <property type="entry name" value="HEPN_dom"/>
</dbReference>
<dbReference type="PANTHER" id="PTHR36565:SF1">
    <property type="entry name" value="UPF0332 PROTEIN TM_1000"/>
    <property type="match status" value="1"/>
</dbReference>
<feature type="region of interest" description="Disordered" evidence="2">
    <location>
        <begin position="1"/>
        <end position="26"/>
    </location>
</feature>
<feature type="domain" description="HEPN" evidence="3">
    <location>
        <begin position="20"/>
        <end position="135"/>
    </location>
</feature>
<evidence type="ECO:0000259" key="3">
    <source>
        <dbReference type="Pfam" id="PF05168"/>
    </source>
</evidence>
<evidence type="ECO:0000256" key="2">
    <source>
        <dbReference type="SAM" id="MobiDB-lite"/>
    </source>
</evidence>
<accession>A0A9X2Q886</accession>
<dbReference type="AlphaFoldDB" id="A0A9X2Q886"/>
<comment type="caution">
    <text evidence="4">The sequence shown here is derived from an EMBL/GenBank/DDBJ whole genome shotgun (WGS) entry which is preliminary data.</text>
</comment>
<organism evidence="4 5">
    <name type="scientific">Salinibacter ruber</name>
    <dbReference type="NCBI Taxonomy" id="146919"/>
    <lineage>
        <taxon>Bacteria</taxon>
        <taxon>Pseudomonadati</taxon>
        <taxon>Rhodothermota</taxon>
        <taxon>Rhodothermia</taxon>
        <taxon>Rhodothermales</taxon>
        <taxon>Salinibacteraceae</taxon>
        <taxon>Salinibacter</taxon>
    </lineage>
</organism>
<evidence type="ECO:0000313" key="4">
    <source>
        <dbReference type="EMBL" id="MCS3711246.1"/>
    </source>
</evidence>
<gene>
    <name evidence="4" type="ORF">GGP61_002879</name>
</gene>
<proteinExistence type="inferred from homology"/>
<evidence type="ECO:0000313" key="5">
    <source>
        <dbReference type="Proteomes" id="UP001155057"/>
    </source>
</evidence>
<dbReference type="GeneID" id="83729943"/>
<name>A0A9X2Q886_9BACT</name>
<dbReference type="PANTHER" id="PTHR36565">
    <property type="entry name" value="UPF0332 PROTEIN TM_1000"/>
    <property type="match status" value="1"/>
</dbReference>
<sequence>MNSDDTPKPSGKSGPEDTTQALREKAREALSDAEVLLERGSPEATINRGYYAVFQIARAALLTEGESPDTHSGIVRRFGYHFVRTERVSEEVGSILTTAQSMRGEADYDAFSDFGREEAAELVEKVNRFIEAVEGQILSSR</sequence>
<dbReference type="Gene3D" id="1.20.120.330">
    <property type="entry name" value="Nucleotidyltransferases domain 2"/>
    <property type="match status" value="1"/>
</dbReference>
<dbReference type="RefSeq" id="WP_118827716.1">
    <property type="nucleotide sequence ID" value="NZ_CP030363.1"/>
</dbReference>
<protein>
    <recommendedName>
        <fullName evidence="3">HEPN domain-containing protein</fullName>
    </recommendedName>
</protein>
<dbReference type="Pfam" id="PF05168">
    <property type="entry name" value="HEPN"/>
    <property type="match status" value="1"/>
</dbReference>